<keyword evidence="4" id="KW-0186">Copper</keyword>
<dbReference type="GO" id="GO:0005886">
    <property type="term" value="C:plasma membrane"/>
    <property type="evidence" value="ECO:0007669"/>
    <property type="project" value="TreeGrafter"/>
</dbReference>
<dbReference type="GO" id="GO:0006825">
    <property type="term" value="P:copper ion transport"/>
    <property type="evidence" value="ECO:0007669"/>
    <property type="project" value="InterPro"/>
</dbReference>
<evidence type="ECO:0000256" key="4">
    <source>
        <dbReference type="ARBA" id="ARBA00023008"/>
    </source>
</evidence>
<evidence type="ECO:0000256" key="1">
    <source>
        <dbReference type="ARBA" id="ARBA00004196"/>
    </source>
</evidence>
<dbReference type="EMBL" id="LDRK01000024">
    <property type="protein sequence ID" value="KTR86352.1"/>
    <property type="molecule type" value="Genomic_DNA"/>
</dbReference>
<protein>
    <recommendedName>
        <fullName evidence="7">CopC domain-containing protein</fullName>
    </recommendedName>
</protein>
<dbReference type="PATRIC" id="fig|1079994.3.peg.1160"/>
<dbReference type="GO" id="GO:0042597">
    <property type="term" value="C:periplasmic space"/>
    <property type="evidence" value="ECO:0007669"/>
    <property type="project" value="InterPro"/>
</dbReference>
<dbReference type="Proteomes" id="UP000070810">
    <property type="component" value="Unassembled WGS sequence"/>
</dbReference>
<evidence type="ECO:0000259" key="7">
    <source>
        <dbReference type="Pfam" id="PF04234"/>
    </source>
</evidence>
<dbReference type="PANTHER" id="PTHR34820:SF4">
    <property type="entry name" value="INNER MEMBRANE PROTEIN YEBZ"/>
    <property type="match status" value="1"/>
</dbReference>
<feature type="domain" description="CopC" evidence="7">
    <location>
        <begin position="37"/>
        <end position="130"/>
    </location>
</feature>
<keyword evidence="6" id="KW-0472">Membrane</keyword>
<keyword evidence="9" id="KW-1185">Reference proteome</keyword>
<dbReference type="InterPro" id="IPR014756">
    <property type="entry name" value="Ig_E-set"/>
</dbReference>
<feature type="region of interest" description="Disordered" evidence="5">
    <location>
        <begin position="137"/>
        <end position="157"/>
    </location>
</feature>
<evidence type="ECO:0000256" key="5">
    <source>
        <dbReference type="SAM" id="MobiDB-lite"/>
    </source>
</evidence>
<evidence type="ECO:0000313" key="9">
    <source>
        <dbReference type="Proteomes" id="UP000070810"/>
    </source>
</evidence>
<evidence type="ECO:0000256" key="3">
    <source>
        <dbReference type="ARBA" id="ARBA00022729"/>
    </source>
</evidence>
<feature type="transmembrane region" description="Helical" evidence="6">
    <location>
        <begin position="177"/>
        <end position="200"/>
    </location>
</feature>
<dbReference type="InterPro" id="IPR007348">
    <property type="entry name" value="CopC_dom"/>
</dbReference>
<gene>
    <name evidence="8" type="ORF">NS354_05360</name>
</gene>
<proteinExistence type="predicted"/>
<reference evidence="8 9" key="1">
    <citation type="journal article" date="2016" name="Front. Microbiol.">
        <title>Genomic Resource of Rice Seed Associated Bacteria.</title>
        <authorList>
            <person name="Midha S."/>
            <person name="Bansal K."/>
            <person name="Sharma S."/>
            <person name="Kumar N."/>
            <person name="Patil P.P."/>
            <person name="Chaudhry V."/>
            <person name="Patil P.B."/>
        </authorList>
    </citation>
    <scope>NUCLEOTIDE SEQUENCE [LARGE SCALE GENOMIC DNA]</scope>
    <source>
        <strain evidence="8 9">NS354</strain>
    </source>
</reference>
<dbReference type="InterPro" id="IPR032694">
    <property type="entry name" value="CopC/D"/>
</dbReference>
<accession>A0A147EPE6</accession>
<evidence type="ECO:0000313" key="8">
    <source>
        <dbReference type="EMBL" id="KTR86352.1"/>
    </source>
</evidence>
<dbReference type="SUPFAM" id="SSF81296">
    <property type="entry name" value="E set domains"/>
    <property type="match status" value="1"/>
</dbReference>
<name>A0A147EPE6_9MICO</name>
<comment type="caution">
    <text evidence="8">The sequence shown here is derived from an EMBL/GenBank/DDBJ whole genome shotgun (WGS) entry which is preliminary data.</text>
</comment>
<evidence type="ECO:0000256" key="2">
    <source>
        <dbReference type="ARBA" id="ARBA00022723"/>
    </source>
</evidence>
<dbReference type="InterPro" id="IPR014755">
    <property type="entry name" value="Cu-Rt/internalin_Ig-like"/>
</dbReference>
<dbReference type="GO" id="GO:0005507">
    <property type="term" value="F:copper ion binding"/>
    <property type="evidence" value="ECO:0007669"/>
    <property type="project" value="InterPro"/>
</dbReference>
<dbReference type="GO" id="GO:0030313">
    <property type="term" value="C:cell envelope"/>
    <property type="evidence" value="ECO:0007669"/>
    <property type="project" value="UniProtKB-SubCell"/>
</dbReference>
<keyword evidence="3" id="KW-0732">Signal</keyword>
<comment type="subcellular location">
    <subcellularLocation>
        <location evidence="1">Cell envelope</location>
    </subcellularLocation>
</comment>
<dbReference type="OrthoDB" id="5242236at2"/>
<evidence type="ECO:0000256" key="6">
    <source>
        <dbReference type="SAM" id="Phobius"/>
    </source>
</evidence>
<dbReference type="PANTHER" id="PTHR34820">
    <property type="entry name" value="INNER MEMBRANE PROTEIN YEBZ"/>
    <property type="match status" value="1"/>
</dbReference>
<dbReference type="AlphaFoldDB" id="A0A147EPE6"/>
<keyword evidence="6" id="KW-1133">Transmembrane helix</keyword>
<dbReference type="GO" id="GO:0046688">
    <property type="term" value="P:response to copper ion"/>
    <property type="evidence" value="ECO:0007669"/>
    <property type="project" value="InterPro"/>
</dbReference>
<organism evidence="8 9">
    <name type="scientific">Leucobacter chromiiresistens</name>
    <dbReference type="NCBI Taxonomy" id="1079994"/>
    <lineage>
        <taxon>Bacteria</taxon>
        <taxon>Bacillati</taxon>
        <taxon>Actinomycetota</taxon>
        <taxon>Actinomycetes</taxon>
        <taxon>Micrococcales</taxon>
        <taxon>Microbacteriaceae</taxon>
        <taxon>Leucobacter</taxon>
    </lineage>
</organism>
<sequence>MGRPLPTPASAYPLRLTAVLIGASALVLGPAHPAFAHDQLLSSEPAASAELSASPSEVSLEFSDTVLAVGAVILLVDESNTEWISAEPTLDGPTVTAPTDAELPDGSYEVRWRVVSSDGHPISGIIPFAVGDAAPVGEASAAGDAPVSAQDPEEAAETGAIAAARGAADDAAGGSDLWRTVAIGAAGASGALLLFIAWSFRKRNPKQAPNSSR</sequence>
<dbReference type="Gene3D" id="2.60.40.1220">
    <property type="match status" value="1"/>
</dbReference>
<dbReference type="Pfam" id="PF04234">
    <property type="entry name" value="CopC"/>
    <property type="match status" value="1"/>
</dbReference>
<keyword evidence="6" id="KW-0812">Transmembrane</keyword>
<keyword evidence="2" id="KW-0479">Metal-binding</keyword>